<dbReference type="Pfam" id="PF13639">
    <property type="entry name" value="zf-RING_2"/>
    <property type="match status" value="1"/>
</dbReference>
<keyword evidence="8" id="KW-0862">Zinc</keyword>
<comment type="catalytic activity">
    <reaction evidence="1">
        <text>S-ubiquitinyl-[E2 ubiquitin-conjugating enzyme]-L-cysteine + [acceptor protein]-L-lysine = [E2 ubiquitin-conjugating enzyme]-L-cysteine + N(6)-ubiquitinyl-[acceptor protein]-L-lysine.</text>
        <dbReference type="EC" id="2.3.2.27"/>
    </reaction>
</comment>
<dbReference type="FunFam" id="3.30.40.10:FF:000069">
    <property type="entry name" value="E3 ubiquitin-protein ligase RNF115"/>
    <property type="match status" value="1"/>
</dbReference>
<evidence type="ECO:0000256" key="8">
    <source>
        <dbReference type="ARBA" id="ARBA00022833"/>
    </source>
</evidence>
<dbReference type="Ensembl" id="ENSEBUT00000024884.1">
    <property type="protein sequence ID" value="ENSEBUP00000024309.1"/>
    <property type="gene ID" value="ENSEBUG00000014983.1"/>
</dbReference>
<dbReference type="OMA" id="KSHINAM"/>
<dbReference type="SMART" id="SM00184">
    <property type="entry name" value="RING"/>
    <property type="match status" value="1"/>
</dbReference>
<keyword evidence="6 9" id="KW-0863">Zinc-finger</keyword>
<keyword evidence="4" id="KW-0808">Transferase</keyword>
<evidence type="ECO:0000256" key="4">
    <source>
        <dbReference type="ARBA" id="ARBA00022679"/>
    </source>
</evidence>
<dbReference type="InterPro" id="IPR013083">
    <property type="entry name" value="Znf_RING/FYVE/PHD"/>
</dbReference>
<feature type="compositionally biased region" description="Basic residues" evidence="10">
    <location>
        <begin position="48"/>
        <end position="66"/>
    </location>
</feature>
<dbReference type="AlphaFoldDB" id="A0A8C4R6I0"/>
<dbReference type="SUPFAM" id="SSF57850">
    <property type="entry name" value="RING/U-box"/>
    <property type="match status" value="1"/>
</dbReference>
<evidence type="ECO:0000256" key="7">
    <source>
        <dbReference type="ARBA" id="ARBA00022786"/>
    </source>
</evidence>
<evidence type="ECO:0000256" key="1">
    <source>
        <dbReference type="ARBA" id="ARBA00000900"/>
    </source>
</evidence>
<dbReference type="GO" id="GO:0005737">
    <property type="term" value="C:cytoplasm"/>
    <property type="evidence" value="ECO:0007669"/>
    <property type="project" value="TreeGrafter"/>
</dbReference>
<keyword evidence="7" id="KW-0833">Ubl conjugation pathway</keyword>
<dbReference type="Proteomes" id="UP000694388">
    <property type="component" value="Unplaced"/>
</dbReference>
<evidence type="ECO:0000256" key="6">
    <source>
        <dbReference type="ARBA" id="ARBA00022771"/>
    </source>
</evidence>
<evidence type="ECO:0000256" key="2">
    <source>
        <dbReference type="ARBA" id="ARBA00004906"/>
    </source>
</evidence>
<reference evidence="12" key="2">
    <citation type="submission" date="2025-09" db="UniProtKB">
        <authorList>
            <consortium name="Ensembl"/>
        </authorList>
    </citation>
    <scope>IDENTIFICATION</scope>
</reference>
<accession>A0A8C4R6I0</accession>
<reference evidence="12" key="1">
    <citation type="submission" date="2025-08" db="UniProtKB">
        <authorList>
            <consortium name="Ensembl"/>
        </authorList>
    </citation>
    <scope>IDENTIFICATION</scope>
</reference>
<dbReference type="EC" id="2.3.2.27" evidence="3"/>
<evidence type="ECO:0000256" key="5">
    <source>
        <dbReference type="ARBA" id="ARBA00022723"/>
    </source>
</evidence>
<feature type="compositionally biased region" description="Basic and acidic residues" evidence="10">
    <location>
        <begin position="38"/>
        <end position="47"/>
    </location>
</feature>
<organism evidence="12 13">
    <name type="scientific">Eptatretus burgeri</name>
    <name type="common">Inshore hagfish</name>
    <dbReference type="NCBI Taxonomy" id="7764"/>
    <lineage>
        <taxon>Eukaryota</taxon>
        <taxon>Metazoa</taxon>
        <taxon>Chordata</taxon>
        <taxon>Craniata</taxon>
        <taxon>Vertebrata</taxon>
        <taxon>Cyclostomata</taxon>
        <taxon>Myxini</taxon>
        <taxon>Myxiniformes</taxon>
        <taxon>Myxinidae</taxon>
        <taxon>Eptatretinae</taxon>
        <taxon>Eptatretus</taxon>
    </lineage>
</organism>
<dbReference type="PANTHER" id="PTHR15710:SF243">
    <property type="entry name" value="E3 UBIQUITIN-PROTEIN LIGASE PRAJA-2 ISOFORM X1"/>
    <property type="match status" value="1"/>
</dbReference>
<dbReference type="GeneTree" id="ENSGT00940000157203"/>
<evidence type="ECO:0000256" key="9">
    <source>
        <dbReference type="PROSITE-ProRule" id="PRU00175"/>
    </source>
</evidence>
<sequence>MMQDMERGVLLTPFLADATNHQDYAAPTTPELVTVESLRDAERDGPHRDRRFRPPRPRHSLRRHRSDRSPAVEGIVQQVFRGLWNPVRPTFPAYVDILHSNPADYVWGAGGLDAIISQLIGQLDNTGPPPASRDAISALPTITIDQQQVDNMLECTVCKEEYKLSEHATRLPCLHYFHVQCIVPWLKMHDSCPVCRKSLQMEDEDVYMETE</sequence>
<dbReference type="GO" id="GO:0061630">
    <property type="term" value="F:ubiquitin protein ligase activity"/>
    <property type="evidence" value="ECO:0007669"/>
    <property type="project" value="UniProtKB-EC"/>
</dbReference>
<dbReference type="GO" id="GO:0008270">
    <property type="term" value="F:zinc ion binding"/>
    <property type="evidence" value="ECO:0007669"/>
    <property type="project" value="UniProtKB-KW"/>
</dbReference>
<feature type="region of interest" description="Disordered" evidence="10">
    <location>
        <begin position="38"/>
        <end position="69"/>
    </location>
</feature>
<comment type="pathway">
    <text evidence="2">Protein modification; protein ubiquitination.</text>
</comment>
<evidence type="ECO:0000313" key="12">
    <source>
        <dbReference type="Ensembl" id="ENSEBUP00000024309.1"/>
    </source>
</evidence>
<keyword evidence="13" id="KW-1185">Reference proteome</keyword>
<evidence type="ECO:0000313" key="13">
    <source>
        <dbReference type="Proteomes" id="UP000694388"/>
    </source>
</evidence>
<proteinExistence type="predicted"/>
<feature type="domain" description="RING-type" evidence="11">
    <location>
        <begin position="155"/>
        <end position="196"/>
    </location>
</feature>
<dbReference type="GO" id="GO:0000209">
    <property type="term" value="P:protein polyubiquitination"/>
    <property type="evidence" value="ECO:0007669"/>
    <property type="project" value="UniProtKB-ARBA"/>
</dbReference>
<dbReference type="InterPro" id="IPR001841">
    <property type="entry name" value="Znf_RING"/>
</dbReference>
<keyword evidence="5" id="KW-0479">Metal-binding</keyword>
<dbReference type="PROSITE" id="PS50089">
    <property type="entry name" value="ZF_RING_2"/>
    <property type="match status" value="1"/>
</dbReference>
<dbReference type="Gene3D" id="3.30.40.10">
    <property type="entry name" value="Zinc/RING finger domain, C3HC4 (zinc finger)"/>
    <property type="match status" value="1"/>
</dbReference>
<protein>
    <recommendedName>
        <fullName evidence="3">RING-type E3 ubiquitin transferase</fullName>
        <ecNumber evidence="3">2.3.2.27</ecNumber>
    </recommendedName>
</protein>
<name>A0A8C4R6I0_EPTBU</name>
<evidence type="ECO:0000256" key="3">
    <source>
        <dbReference type="ARBA" id="ARBA00012483"/>
    </source>
</evidence>
<evidence type="ECO:0000256" key="10">
    <source>
        <dbReference type="SAM" id="MobiDB-lite"/>
    </source>
</evidence>
<dbReference type="PANTHER" id="PTHR15710">
    <property type="entry name" value="E3 UBIQUITIN-PROTEIN LIGASE PRAJA"/>
    <property type="match status" value="1"/>
</dbReference>
<evidence type="ECO:0000259" key="11">
    <source>
        <dbReference type="PROSITE" id="PS50089"/>
    </source>
</evidence>